<feature type="compositionally biased region" description="Basic and acidic residues" evidence="4">
    <location>
        <begin position="174"/>
        <end position="183"/>
    </location>
</feature>
<keyword evidence="5" id="KW-0472">Membrane</keyword>
<keyword evidence="5" id="KW-0812">Transmembrane</keyword>
<dbReference type="Proteomes" id="UP000807504">
    <property type="component" value="Unassembled WGS sequence"/>
</dbReference>
<keyword evidence="2 3" id="KW-0193">Cuticle</keyword>
<dbReference type="InterPro" id="IPR000618">
    <property type="entry name" value="Insect_cuticle"/>
</dbReference>
<gene>
    <name evidence="7" type="ORF">HNY73_003451</name>
</gene>
<dbReference type="InterPro" id="IPR031311">
    <property type="entry name" value="CHIT_BIND_RR_consensus"/>
</dbReference>
<evidence type="ECO:0000256" key="3">
    <source>
        <dbReference type="PROSITE-ProRule" id="PRU00497"/>
    </source>
</evidence>
<keyword evidence="5" id="KW-1133">Transmembrane helix</keyword>
<feature type="region of interest" description="Disordered" evidence="4">
    <location>
        <begin position="36"/>
        <end position="56"/>
    </location>
</feature>
<feature type="compositionally biased region" description="Basic and acidic residues" evidence="4">
    <location>
        <begin position="40"/>
        <end position="49"/>
    </location>
</feature>
<feature type="signal peptide" evidence="6">
    <location>
        <begin position="1"/>
        <end position="16"/>
    </location>
</feature>
<dbReference type="AlphaFoldDB" id="A0A8T0FNJ5"/>
<evidence type="ECO:0000256" key="4">
    <source>
        <dbReference type="SAM" id="MobiDB-lite"/>
    </source>
</evidence>
<dbReference type="GO" id="GO:0062129">
    <property type="term" value="C:chitin-based extracellular matrix"/>
    <property type="evidence" value="ECO:0007669"/>
    <property type="project" value="TreeGrafter"/>
</dbReference>
<evidence type="ECO:0000313" key="7">
    <source>
        <dbReference type="EMBL" id="KAF8791768.1"/>
    </source>
</evidence>
<dbReference type="GO" id="GO:0008010">
    <property type="term" value="F:structural constituent of chitin-based larval cuticle"/>
    <property type="evidence" value="ECO:0007669"/>
    <property type="project" value="TreeGrafter"/>
</dbReference>
<sequence length="447" mass="46277">MKCLILLSVLIVAISAQRIVDQEVYPPIPYSFSYSADTEDGGRSAHEESGDGAGRVTGSYTVQGEGGFGRVVDYIADENGFRATVRTNEPGTANQNPADVVMESTADNTPLAPVRTAPIAPVARPVVPTNSRPGVRYIIAFIVVAALIAVAASQAAQPAVPIPYSFNYNSETEDGGRSSHQESSDGSGRVSGSYTVNNIEGHTRVVEYIADENGFRAVVKSNEPGTTNLNPADVTVESSAASSGPVFNSAPVPAPKPVAAAVERKPGVRYVLALSATVVFSIVGFPALLSTSSPTMKVFVVLAVLVAVASAQFNDPLAQPTPYSFSYTSNTEDGGSSGHQENGDGAGRVTGSYTVTDLEGHSRVVDYIADENGFRATVRTNEPGTANLNSADVSMESTGDDGGIAAAYAGTLPAAAPAPAVAPVASGRPGVRYVLVPVTDPRARGYY</sequence>
<feature type="region of interest" description="Disordered" evidence="4">
    <location>
        <begin position="324"/>
        <end position="348"/>
    </location>
</feature>
<keyword evidence="6" id="KW-0732">Signal</keyword>
<reference evidence="7" key="2">
    <citation type="submission" date="2020-06" db="EMBL/GenBank/DDBJ databases">
        <authorList>
            <person name="Sheffer M."/>
        </authorList>
    </citation>
    <scope>NUCLEOTIDE SEQUENCE</scope>
</reference>
<dbReference type="EMBL" id="JABXBU010000003">
    <property type="protein sequence ID" value="KAF8791768.1"/>
    <property type="molecule type" value="Genomic_DNA"/>
</dbReference>
<evidence type="ECO:0000256" key="2">
    <source>
        <dbReference type="ARBA" id="ARBA00022460"/>
    </source>
</evidence>
<feature type="transmembrane region" description="Helical" evidence="5">
    <location>
        <begin position="134"/>
        <end position="152"/>
    </location>
</feature>
<protein>
    <submittedName>
        <fullName evidence="7">Cuticle protein 10.9 like protein</fullName>
    </submittedName>
</protein>
<dbReference type="InterPro" id="IPR050468">
    <property type="entry name" value="Cuticle_Struct_Prot"/>
</dbReference>
<evidence type="ECO:0000256" key="5">
    <source>
        <dbReference type="SAM" id="Phobius"/>
    </source>
</evidence>
<feature type="region of interest" description="Disordered" evidence="4">
    <location>
        <begin position="171"/>
        <end position="192"/>
    </location>
</feature>
<evidence type="ECO:0000256" key="1">
    <source>
        <dbReference type="ARBA" id="ARBA00002980"/>
    </source>
</evidence>
<dbReference type="PROSITE" id="PS51155">
    <property type="entry name" value="CHIT_BIND_RR_2"/>
    <property type="match status" value="3"/>
</dbReference>
<proteinExistence type="predicted"/>
<name>A0A8T0FNJ5_ARGBR</name>
<dbReference type="PROSITE" id="PS00233">
    <property type="entry name" value="CHIT_BIND_RR_1"/>
    <property type="match status" value="2"/>
</dbReference>
<comment type="caution">
    <text evidence="7">The sequence shown here is derived from an EMBL/GenBank/DDBJ whole genome shotgun (WGS) entry which is preliminary data.</text>
</comment>
<reference evidence="7" key="1">
    <citation type="journal article" date="2020" name="bioRxiv">
        <title>Chromosome-level reference genome of the European wasp spider Argiope bruennichi: a resource for studies on range expansion and evolutionary adaptation.</title>
        <authorList>
            <person name="Sheffer M.M."/>
            <person name="Hoppe A."/>
            <person name="Krehenwinkel H."/>
            <person name="Uhl G."/>
            <person name="Kuss A.W."/>
            <person name="Jensen L."/>
            <person name="Jensen C."/>
            <person name="Gillespie R.G."/>
            <person name="Hoff K.J."/>
            <person name="Prost S."/>
        </authorList>
    </citation>
    <scope>NUCLEOTIDE SEQUENCE</scope>
</reference>
<comment type="function">
    <text evidence="1">Component of the rigid cuticle of the spider.</text>
</comment>
<accession>A0A8T0FNJ5</accession>
<organism evidence="7 8">
    <name type="scientific">Argiope bruennichi</name>
    <name type="common">Wasp spider</name>
    <name type="synonym">Aranea bruennichi</name>
    <dbReference type="NCBI Taxonomy" id="94029"/>
    <lineage>
        <taxon>Eukaryota</taxon>
        <taxon>Metazoa</taxon>
        <taxon>Ecdysozoa</taxon>
        <taxon>Arthropoda</taxon>
        <taxon>Chelicerata</taxon>
        <taxon>Arachnida</taxon>
        <taxon>Araneae</taxon>
        <taxon>Araneomorphae</taxon>
        <taxon>Entelegynae</taxon>
        <taxon>Araneoidea</taxon>
        <taxon>Araneidae</taxon>
        <taxon>Argiope</taxon>
    </lineage>
</organism>
<evidence type="ECO:0000313" key="8">
    <source>
        <dbReference type="Proteomes" id="UP000807504"/>
    </source>
</evidence>
<feature type="compositionally biased region" description="Polar residues" evidence="4">
    <location>
        <begin position="324"/>
        <end position="340"/>
    </location>
</feature>
<keyword evidence="8" id="KW-1185">Reference proteome</keyword>
<evidence type="ECO:0000256" key="6">
    <source>
        <dbReference type="SAM" id="SignalP"/>
    </source>
</evidence>
<dbReference type="Pfam" id="PF00379">
    <property type="entry name" value="Chitin_bind_4"/>
    <property type="match status" value="3"/>
</dbReference>
<feature type="chain" id="PRO_5035776473" evidence="6">
    <location>
        <begin position="17"/>
        <end position="447"/>
    </location>
</feature>
<dbReference type="PANTHER" id="PTHR10380">
    <property type="entry name" value="CUTICLE PROTEIN"/>
    <property type="match status" value="1"/>
</dbReference>